<dbReference type="SUPFAM" id="SSF88946">
    <property type="entry name" value="Sigma2 domain of RNA polymerase sigma factors"/>
    <property type="match status" value="1"/>
</dbReference>
<dbReference type="Pfam" id="PF08281">
    <property type="entry name" value="Sigma70_r4_2"/>
    <property type="match status" value="1"/>
</dbReference>
<dbReference type="InterPro" id="IPR013325">
    <property type="entry name" value="RNA_pol_sigma_r2"/>
</dbReference>
<sequence>MNEARQRAPGEVYAHEYAGLVRLAYVTTGSLAAAEDVVQDVFADWFRLDGDRRDEIREPAAYLRRAVLSRCTSWVRRRVLERRHAAAPALTPPASDAPSQADIAAVRAALRRLTPRQRAAVFLRYYLDLPEAQVAAELACRPGTVKSLLHRSLTRMKDVLGE</sequence>
<protein>
    <submittedName>
        <fullName evidence="8">RNA polymerase subunit sigma-24</fullName>
    </submittedName>
</protein>
<accession>A0A8J3LCI3</accession>
<feature type="domain" description="RNA polymerase sigma-70 region 2" evidence="6">
    <location>
        <begin position="13"/>
        <end position="78"/>
    </location>
</feature>
<evidence type="ECO:0000259" key="7">
    <source>
        <dbReference type="Pfam" id="PF08281"/>
    </source>
</evidence>
<dbReference type="InterPro" id="IPR007627">
    <property type="entry name" value="RNA_pol_sigma70_r2"/>
</dbReference>
<dbReference type="InterPro" id="IPR036388">
    <property type="entry name" value="WH-like_DNA-bd_sf"/>
</dbReference>
<dbReference type="GO" id="GO:0016987">
    <property type="term" value="F:sigma factor activity"/>
    <property type="evidence" value="ECO:0007669"/>
    <property type="project" value="UniProtKB-KW"/>
</dbReference>
<dbReference type="InterPro" id="IPR013249">
    <property type="entry name" value="RNA_pol_sigma70_r4_t2"/>
</dbReference>
<dbReference type="Gene3D" id="1.10.10.10">
    <property type="entry name" value="Winged helix-like DNA-binding domain superfamily/Winged helix DNA-binding domain"/>
    <property type="match status" value="1"/>
</dbReference>
<dbReference type="Pfam" id="PF04542">
    <property type="entry name" value="Sigma70_r2"/>
    <property type="match status" value="1"/>
</dbReference>
<dbReference type="GO" id="GO:0006352">
    <property type="term" value="P:DNA-templated transcription initiation"/>
    <property type="evidence" value="ECO:0007669"/>
    <property type="project" value="InterPro"/>
</dbReference>
<comment type="caution">
    <text evidence="8">The sequence shown here is derived from an EMBL/GenBank/DDBJ whole genome shotgun (WGS) entry which is preliminary data.</text>
</comment>
<keyword evidence="9" id="KW-1185">Reference proteome</keyword>
<comment type="similarity">
    <text evidence="1">Belongs to the sigma-70 factor family. ECF subfamily.</text>
</comment>
<evidence type="ECO:0000313" key="9">
    <source>
        <dbReference type="Proteomes" id="UP000660339"/>
    </source>
</evidence>
<reference evidence="8" key="1">
    <citation type="submission" date="2021-01" db="EMBL/GenBank/DDBJ databases">
        <title>Whole genome shotgun sequence of Catellatospora methionotrophica NBRC 14553.</title>
        <authorList>
            <person name="Komaki H."/>
            <person name="Tamura T."/>
        </authorList>
    </citation>
    <scope>NUCLEOTIDE SEQUENCE</scope>
    <source>
        <strain evidence="8">NBRC 14553</strain>
    </source>
</reference>
<evidence type="ECO:0000313" key="8">
    <source>
        <dbReference type="EMBL" id="GIG16582.1"/>
    </source>
</evidence>
<dbReference type="InterPro" id="IPR013324">
    <property type="entry name" value="RNA_pol_sigma_r3/r4-like"/>
</dbReference>
<gene>
    <name evidence="8" type="ORF">Cme02nite_49140</name>
</gene>
<evidence type="ECO:0000256" key="1">
    <source>
        <dbReference type="ARBA" id="ARBA00010641"/>
    </source>
</evidence>
<keyword evidence="2" id="KW-0805">Transcription regulation</keyword>
<dbReference type="PANTHER" id="PTHR43133">
    <property type="entry name" value="RNA POLYMERASE ECF-TYPE SIGMA FACTO"/>
    <property type="match status" value="1"/>
</dbReference>
<keyword evidence="3" id="KW-0731">Sigma factor</keyword>
<dbReference type="Proteomes" id="UP000660339">
    <property type="component" value="Unassembled WGS sequence"/>
</dbReference>
<evidence type="ECO:0000256" key="3">
    <source>
        <dbReference type="ARBA" id="ARBA00023082"/>
    </source>
</evidence>
<evidence type="ECO:0000259" key="6">
    <source>
        <dbReference type="Pfam" id="PF04542"/>
    </source>
</evidence>
<keyword evidence="5" id="KW-0804">Transcription</keyword>
<evidence type="ECO:0000256" key="2">
    <source>
        <dbReference type="ARBA" id="ARBA00023015"/>
    </source>
</evidence>
<proteinExistence type="inferred from homology"/>
<dbReference type="EMBL" id="BONJ01000028">
    <property type="protein sequence ID" value="GIG16582.1"/>
    <property type="molecule type" value="Genomic_DNA"/>
</dbReference>
<dbReference type="SUPFAM" id="SSF88659">
    <property type="entry name" value="Sigma3 and sigma4 domains of RNA polymerase sigma factors"/>
    <property type="match status" value="1"/>
</dbReference>
<evidence type="ECO:0000256" key="4">
    <source>
        <dbReference type="ARBA" id="ARBA00023125"/>
    </source>
</evidence>
<dbReference type="GO" id="GO:0003677">
    <property type="term" value="F:DNA binding"/>
    <property type="evidence" value="ECO:0007669"/>
    <property type="project" value="UniProtKB-KW"/>
</dbReference>
<evidence type="ECO:0000256" key="5">
    <source>
        <dbReference type="ARBA" id="ARBA00023163"/>
    </source>
</evidence>
<dbReference type="AlphaFoldDB" id="A0A8J3LCI3"/>
<organism evidence="8 9">
    <name type="scientific">Catellatospora methionotrophica</name>
    <dbReference type="NCBI Taxonomy" id="121620"/>
    <lineage>
        <taxon>Bacteria</taxon>
        <taxon>Bacillati</taxon>
        <taxon>Actinomycetota</taxon>
        <taxon>Actinomycetes</taxon>
        <taxon>Micromonosporales</taxon>
        <taxon>Micromonosporaceae</taxon>
        <taxon>Catellatospora</taxon>
    </lineage>
</organism>
<keyword evidence="4" id="KW-0238">DNA-binding</keyword>
<dbReference type="RefSeq" id="WP_239086695.1">
    <property type="nucleotide sequence ID" value="NZ_BAAATT010000005.1"/>
</dbReference>
<dbReference type="Gene3D" id="1.10.1740.10">
    <property type="match status" value="1"/>
</dbReference>
<dbReference type="PANTHER" id="PTHR43133:SF50">
    <property type="entry name" value="ECF RNA POLYMERASE SIGMA FACTOR SIGM"/>
    <property type="match status" value="1"/>
</dbReference>
<name>A0A8J3LCI3_9ACTN</name>
<dbReference type="CDD" id="cd06171">
    <property type="entry name" value="Sigma70_r4"/>
    <property type="match status" value="1"/>
</dbReference>
<dbReference type="InterPro" id="IPR039425">
    <property type="entry name" value="RNA_pol_sigma-70-like"/>
</dbReference>
<feature type="domain" description="RNA polymerase sigma factor 70 region 4 type 2" evidence="7">
    <location>
        <begin position="105"/>
        <end position="156"/>
    </location>
</feature>
<dbReference type="InterPro" id="IPR014284">
    <property type="entry name" value="RNA_pol_sigma-70_dom"/>
</dbReference>
<dbReference type="NCBIfam" id="TIGR02937">
    <property type="entry name" value="sigma70-ECF"/>
    <property type="match status" value="1"/>
</dbReference>